<feature type="transmembrane region" description="Helical" evidence="1">
    <location>
        <begin position="89"/>
        <end position="109"/>
    </location>
</feature>
<keyword evidence="3" id="KW-1185">Reference proteome</keyword>
<gene>
    <name evidence="2" type="ORF">OLC1_LOCUS19202</name>
</gene>
<feature type="transmembrane region" description="Helical" evidence="1">
    <location>
        <begin position="264"/>
        <end position="286"/>
    </location>
</feature>
<evidence type="ECO:0000313" key="2">
    <source>
        <dbReference type="EMBL" id="CAI9111916.1"/>
    </source>
</evidence>
<feature type="transmembrane region" description="Helical" evidence="1">
    <location>
        <begin position="130"/>
        <end position="156"/>
    </location>
</feature>
<proteinExistence type="predicted"/>
<keyword evidence="1" id="KW-0812">Transmembrane</keyword>
<reference evidence="2" key="1">
    <citation type="submission" date="2023-03" db="EMBL/GenBank/DDBJ databases">
        <authorList>
            <person name="Julca I."/>
        </authorList>
    </citation>
    <scope>NUCLEOTIDE SEQUENCE</scope>
</reference>
<dbReference type="Proteomes" id="UP001161247">
    <property type="component" value="Chromosome 7"/>
</dbReference>
<feature type="transmembrane region" description="Helical" evidence="1">
    <location>
        <begin position="176"/>
        <end position="201"/>
    </location>
</feature>
<feature type="transmembrane region" description="Helical" evidence="1">
    <location>
        <begin position="21"/>
        <end position="40"/>
    </location>
</feature>
<evidence type="ECO:0000313" key="3">
    <source>
        <dbReference type="Proteomes" id="UP001161247"/>
    </source>
</evidence>
<organism evidence="2 3">
    <name type="scientific">Oldenlandia corymbosa var. corymbosa</name>
    <dbReference type="NCBI Taxonomy" id="529605"/>
    <lineage>
        <taxon>Eukaryota</taxon>
        <taxon>Viridiplantae</taxon>
        <taxon>Streptophyta</taxon>
        <taxon>Embryophyta</taxon>
        <taxon>Tracheophyta</taxon>
        <taxon>Spermatophyta</taxon>
        <taxon>Magnoliopsida</taxon>
        <taxon>eudicotyledons</taxon>
        <taxon>Gunneridae</taxon>
        <taxon>Pentapetalae</taxon>
        <taxon>asterids</taxon>
        <taxon>lamiids</taxon>
        <taxon>Gentianales</taxon>
        <taxon>Rubiaceae</taxon>
        <taxon>Rubioideae</taxon>
        <taxon>Spermacoceae</taxon>
        <taxon>Hedyotis-Oldenlandia complex</taxon>
        <taxon>Oldenlandia</taxon>
    </lineage>
</organism>
<accession>A0AAV1DXQ9</accession>
<sequence length="326" mass="35977">MGKTVRILRRSVYTFLQKYQSYTTTVAILALPYAALVLLSESAIPSSALLQGIHNRLQSLFDATGFPRSSDFFAILNIKLSQTIATSYLIFPFIFTFFLFTKAFVIHALSNHKAVSQTPFAFFNSLFGPLLYTQLCNMILMISANATCFCILFFTFNCADGLGLVNLKTLLVFSATGAVLYSIVLANSLIICNLAFIVSGMENSSGYIAILKACVLIRGRTATALSLALPVNLALAAIEALFQYRIVRALHLSESPFSSIVFEGIFIAYLYAILLVLDTVIGCIFYKSCKSTTSSIEFEAEQIYQIEFEGKDANVISKWKTLETLP</sequence>
<protein>
    <submittedName>
        <fullName evidence="2">OLC1v1012260C1</fullName>
    </submittedName>
</protein>
<keyword evidence="1" id="KW-1133">Transmembrane helix</keyword>
<keyword evidence="1" id="KW-0472">Membrane</keyword>
<dbReference type="PANTHER" id="PTHR33133">
    <property type="entry name" value="OS08G0107100 PROTEIN-RELATED"/>
    <property type="match status" value="1"/>
</dbReference>
<dbReference type="EMBL" id="OX459124">
    <property type="protein sequence ID" value="CAI9111916.1"/>
    <property type="molecule type" value="Genomic_DNA"/>
</dbReference>
<dbReference type="AlphaFoldDB" id="A0AAV1DXQ9"/>
<dbReference type="PANTHER" id="PTHR33133:SF3">
    <property type="entry name" value="TRANSMEMBRANE PROTEIN"/>
    <property type="match status" value="1"/>
</dbReference>
<evidence type="ECO:0000256" key="1">
    <source>
        <dbReference type="SAM" id="Phobius"/>
    </source>
</evidence>
<name>A0AAV1DXQ9_OLDCO</name>
<feature type="transmembrane region" description="Helical" evidence="1">
    <location>
        <begin position="222"/>
        <end position="244"/>
    </location>
</feature>